<dbReference type="EMBL" id="LR797389">
    <property type="protein sequence ID" value="CAB4212487.1"/>
    <property type="molecule type" value="Genomic_DNA"/>
</dbReference>
<sequence length="235" mass="26200">MNKPVSIPIGGELDVYNRLIAQLPLEWWGISHANLDTILAAFVDTGSFHYSQYLYVVLQTRIKTATDINLDIISSDYLGDELPRRDGETDESFRTRILSTLLQEKATRRGMINAIYNLTGIKPVIFEPWNPTDTGGYNDYQALAYNTVGTYGSGSFAYQAFIDVYVSPFDGMASYGGYNSYTTGGYNVFGGAATLWYGGASIQTTIISDFDIYKIINLVKVYGTVIWTKIIRGFQ</sequence>
<gene>
    <name evidence="2" type="ORF">UFOVP1089_76</name>
    <name evidence="3" type="ORF">UFOVP1443_19</name>
    <name evidence="1" type="ORF">UFOVP459_9</name>
</gene>
<accession>A0A6J5MAH2</accession>
<evidence type="ECO:0000313" key="2">
    <source>
        <dbReference type="EMBL" id="CAB4183457.1"/>
    </source>
</evidence>
<evidence type="ECO:0000313" key="1">
    <source>
        <dbReference type="EMBL" id="CAB4144035.1"/>
    </source>
</evidence>
<dbReference type="EMBL" id="LR796424">
    <property type="protein sequence ID" value="CAB4144035.1"/>
    <property type="molecule type" value="Genomic_DNA"/>
</dbReference>
<name>A0A6J5MAH2_9CAUD</name>
<protein>
    <submittedName>
        <fullName evidence="1">Uncharacterized protein</fullName>
    </submittedName>
</protein>
<evidence type="ECO:0000313" key="3">
    <source>
        <dbReference type="EMBL" id="CAB4212487.1"/>
    </source>
</evidence>
<proteinExistence type="predicted"/>
<organism evidence="1">
    <name type="scientific">uncultured Caudovirales phage</name>
    <dbReference type="NCBI Taxonomy" id="2100421"/>
    <lineage>
        <taxon>Viruses</taxon>
        <taxon>Duplodnaviria</taxon>
        <taxon>Heunggongvirae</taxon>
        <taxon>Uroviricota</taxon>
        <taxon>Caudoviricetes</taxon>
        <taxon>Peduoviridae</taxon>
        <taxon>Maltschvirus</taxon>
        <taxon>Maltschvirus maltsch</taxon>
    </lineage>
</organism>
<dbReference type="EMBL" id="LR797029">
    <property type="protein sequence ID" value="CAB4183457.1"/>
    <property type="molecule type" value="Genomic_DNA"/>
</dbReference>
<reference evidence="1" key="1">
    <citation type="submission" date="2020-04" db="EMBL/GenBank/DDBJ databases">
        <authorList>
            <person name="Chiriac C."/>
            <person name="Salcher M."/>
            <person name="Ghai R."/>
            <person name="Kavagutti S V."/>
        </authorList>
    </citation>
    <scope>NUCLEOTIDE SEQUENCE</scope>
</reference>